<dbReference type="InterPro" id="IPR005486">
    <property type="entry name" value="Glucokinase_regulatory_CS"/>
</dbReference>
<dbReference type="GO" id="GO:0046348">
    <property type="term" value="P:amino sugar catabolic process"/>
    <property type="evidence" value="ECO:0007669"/>
    <property type="project" value="InterPro"/>
</dbReference>
<evidence type="ECO:0000256" key="2">
    <source>
        <dbReference type="ARBA" id="ARBA00023277"/>
    </source>
</evidence>
<dbReference type="GO" id="GO:0016835">
    <property type="term" value="F:carbon-oxygen lyase activity"/>
    <property type="evidence" value="ECO:0007669"/>
    <property type="project" value="UniProtKB-UniRule"/>
</dbReference>
<gene>
    <name evidence="3" type="primary">murQ</name>
    <name evidence="6" type="ORF">FHX44_117745</name>
</gene>
<evidence type="ECO:0000256" key="4">
    <source>
        <dbReference type="SAM" id="MobiDB-lite"/>
    </source>
</evidence>
<reference evidence="6 7" key="1">
    <citation type="submission" date="2019-06" db="EMBL/GenBank/DDBJ databases">
        <title>Sequencing the genomes of 1000 actinobacteria strains.</title>
        <authorList>
            <person name="Klenk H.-P."/>
        </authorList>
    </citation>
    <scope>NUCLEOTIDE SEQUENCE [LARGE SCALE GENOMIC DNA]</scope>
    <source>
        <strain evidence="6 7">DSM 45671</strain>
    </source>
</reference>
<dbReference type="EMBL" id="VIWU01000001">
    <property type="protein sequence ID" value="TWF81800.1"/>
    <property type="molecule type" value="Genomic_DNA"/>
</dbReference>
<dbReference type="SUPFAM" id="SSF53697">
    <property type="entry name" value="SIS domain"/>
    <property type="match status" value="1"/>
</dbReference>
<dbReference type="InterPro" id="IPR040190">
    <property type="entry name" value="MURQ/GCKR"/>
</dbReference>
<dbReference type="CDD" id="cd05007">
    <property type="entry name" value="SIS_Etherase"/>
    <property type="match status" value="1"/>
</dbReference>
<dbReference type="Proteomes" id="UP000321261">
    <property type="component" value="Unassembled WGS sequence"/>
</dbReference>
<dbReference type="HAMAP" id="MF_00068">
    <property type="entry name" value="MurQ"/>
    <property type="match status" value="1"/>
</dbReference>
<evidence type="ECO:0000256" key="3">
    <source>
        <dbReference type="HAMAP-Rule" id="MF_00068"/>
    </source>
</evidence>
<protein>
    <recommendedName>
        <fullName evidence="3">N-acetylmuramic acid 6-phosphate etherase</fullName>
        <shortName evidence="3">MurNAc-6-P etherase</shortName>
        <ecNumber evidence="3">4.2.1.126</ecNumber>
    </recommendedName>
    <alternativeName>
        <fullName evidence="3">N-acetylmuramic acid 6-phosphate hydrolase</fullName>
    </alternativeName>
    <alternativeName>
        <fullName evidence="3">N-acetylmuramic acid 6-phosphate lyase</fullName>
    </alternativeName>
</protein>
<keyword evidence="2 3" id="KW-0119">Carbohydrate metabolism</keyword>
<dbReference type="PANTHER" id="PTHR10088:SF4">
    <property type="entry name" value="GLUCOKINASE REGULATORY PROTEIN"/>
    <property type="match status" value="1"/>
</dbReference>
<evidence type="ECO:0000313" key="6">
    <source>
        <dbReference type="EMBL" id="TWF81800.1"/>
    </source>
</evidence>
<feature type="region of interest" description="Disordered" evidence="4">
    <location>
        <begin position="1"/>
        <end position="22"/>
    </location>
</feature>
<dbReference type="Gene3D" id="3.40.50.10490">
    <property type="entry name" value="Glucose-6-phosphate isomerase like protein, domain 1"/>
    <property type="match status" value="1"/>
</dbReference>
<dbReference type="NCBIfam" id="NF003915">
    <property type="entry name" value="PRK05441.1"/>
    <property type="match status" value="1"/>
</dbReference>
<dbReference type="FunFam" id="3.40.50.10490:FF:000014">
    <property type="entry name" value="N-acetylmuramic acid 6-phosphate etherase"/>
    <property type="match status" value="1"/>
</dbReference>
<dbReference type="GO" id="GO:0097173">
    <property type="term" value="P:N-acetylmuramic acid catabolic process"/>
    <property type="evidence" value="ECO:0007669"/>
    <property type="project" value="UniProtKB-UniPathway"/>
</dbReference>
<feature type="active site" evidence="3">
    <location>
        <position position="129"/>
    </location>
</feature>
<comment type="catalytic activity">
    <reaction evidence="3">
        <text>N-acetyl-D-muramate 6-phosphate + H2O = N-acetyl-D-glucosamine 6-phosphate + (R)-lactate</text>
        <dbReference type="Rhea" id="RHEA:26410"/>
        <dbReference type="ChEBI" id="CHEBI:15377"/>
        <dbReference type="ChEBI" id="CHEBI:16004"/>
        <dbReference type="ChEBI" id="CHEBI:57513"/>
        <dbReference type="ChEBI" id="CHEBI:58722"/>
        <dbReference type="EC" id="4.2.1.126"/>
    </reaction>
</comment>
<feature type="domain" description="SIS" evidence="5">
    <location>
        <begin position="70"/>
        <end position="233"/>
    </location>
</feature>
<dbReference type="GO" id="GO:0016803">
    <property type="term" value="F:ether hydrolase activity"/>
    <property type="evidence" value="ECO:0007669"/>
    <property type="project" value="TreeGrafter"/>
</dbReference>
<comment type="pathway">
    <text evidence="3">Amino-sugar metabolism; N-acetylmuramate degradation.</text>
</comment>
<dbReference type="NCBIfam" id="NF009222">
    <property type="entry name" value="PRK12570.1"/>
    <property type="match status" value="1"/>
</dbReference>
<keyword evidence="1 3" id="KW-0456">Lyase</keyword>
<dbReference type="Pfam" id="PF20741">
    <property type="entry name" value="GKRP-like_C"/>
    <property type="match status" value="1"/>
</dbReference>
<comment type="subunit">
    <text evidence="3">Homodimer.</text>
</comment>
<evidence type="ECO:0000256" key="1">
    <source>
        <dbReference type="ARBA" id="ARBA00023239"/>
    </source>
</evidence>
<dbReference type="PANTHER" id="PTHR10088">
    <property type="entry name" value="GLUCOKINASE REGULATORY PROTEIN"/>
    <property type="match status" value="1"/>
</dbReference>
<evidence type="ECO:0000313" key="7">
    <source>
        <dbReference type="Proteomes" id="UP000321261"/>
    </source>
</evidence>
<feature type="active site" description="Proton donor" evidence="3">
    <location>
        <position position="98"/>
    </location>
</feature>
<dbReference type="PROSITE" id="PS01272">
    <property type="entry name" value="GCKR"/>
    <property type="match status" value="1"/>
</dbReference>
<proteinExistence type="inferred from homology"/>
<dbReference type="InterPro" id="IPR001347">
    <property type="entry name" value="SIS_dom"/>
</dbReference>
<comment type="function">
    <text evidence="3">Specifically catalyzes the cleavage of the D-lactyl ether substituent of MurNAc 6-phosphate, producing GlcNAc 6-phosphate and D-lactate.</text>
</comment>
<dbReference type="NCBIfam" id="TIGR00274">
    <property type="entry name" value="N-acetylmuramic acid 6-phosphate etherase"/>
    <property type="match status" value="1"/>
</dbReference>
<comment type="similarity">
    <text evidence="3">Belongs to the GCKR-like family. MurNAc-6-P etherase subfamily.</text>
</comment>
<dbReference type="Pfam" id="PF22645">
    <property type="entry name" value="GKRP_SIS_N"/>
    <property type="match status" value="1"/>
</dbReference>
<dbReference type="GO" id="GO:0009254">
    <property type="term" value="P:peptidoglycan turnover"/>
    <property type="evidence" value="ECO:0007669"/>
    <property type="project" value="TreeGrafter"/>
</dbReference>
<dbReference type="OrthoDB" id="9813395at2"/>
<dbReference type="InterPro" id="IPR005488">
    <property type="entry name" value="Etherase_MurQ"/>
</dbReference>
<dbReference type="EC" id="4.2.1.126" evidence="3"/>
<dbReference type="PROSITE" id="PS51464">
    <property type="entry name" value="SIS"/>
    <property type="match status" value="1"/>
</dbReference>
<dbReference type="RefSeq" id="WP_147260231.1">
    <property type="nucleotide sequence ID" value="NZ_VIWU01000001.1"/>
</dbReference>
<evidence type="ECO:0000259" key="5">
    <source>
        <dbReference type="PROSITE" id="PS51464"/>
    </source>
</evidence>
<accession>A0A561T3W1</accession>
<dbReference type="InterPro" id="IPR046348">
    <property type="entry name" value="SIS_dom_sf"/>
</dbReference>
<dbReference type="AlphaFoldDB" id="A0A561T3W1"/>
<dbReference type="UniPathway" id="UPA00342"/>
<organism evidence="6 7">
    <name type="scientific">Pseudonocardia hierapolitana</name>
    <dbReference type="NCBI Taxonomy" id="1128676"/>
    <lineage>
        <taxon>Bacteria</taxon>
        <taxon>Bacillati</taxon>
        <taxon>Actinomycetota</taxon>
        <taxon>Actinomycetes</taxon>
        <taxon>Pseudonocardiales</taxon>
        <taxon>Pseudonocardiaceae</taxon>
        <taxon>Pseudonocardia</taxon>
    </lineage>
</organism>
<dbReference type="GO" id="GO:0097367">
    <property type="term" value="F:carbohydrate derivative binding"/>
    <property type="evidence" value="ECO:0007669"/>
    <property type="project" value="InterPro"/>
</dbReference>
<comment type="miscellaneous">
    <text evidence="3">A lyase-type mechanism (elimination/hydration) is suggested for the cleavage of the lactyl ether bond of MurNAc 6-phosphate, with the formation of an alpha,beta-unsaturated aldehyde intermediate with (E)-stereochemistry, followed by the syn addition of water to give product.</text>
</comment>
<dbReference type="Gene3D" id="1.10.8.1080">
    <property type="match status" value="1"/>
</dbReference>
<sequence>MSADRRQHSGFADTPVGLDGMETERVDPRYASIDRASVAELAVLMNEADATVPLAVRAALPQIVPAIEAVAQRMRDGGRLLYVGAGTPGRLGVLDASECPPTFSTPPDLVRGLIAGGEPAVFTAQEGVEDDADAGRAVIAAEGVGPADSVVGVTASGRTPYVLAAIGEARARGALTVGMSCNAGTALSAAAEHAIEVVVGPEVVAGSTRLKAGTAQKLVLNMFSTIAMVQLGKTYGNLMVDLGATNAKLRERAVRMVRTVTGASRERAEEALEASGMRVTLAILRLERGLDADEASARLAAAGGRLRDVLEAT</sequence>
<keyword evidence="7" id="KW-1185">Reference proteome</keyword>
<name>A0A561T3W1_9PSEU</name>
<comment type="caution">
    <text evidence="6">The sequence shown here is derived from an EMBL/GenBank/DDBJ whole genome shotgun (WGS) entry which is preliminary data.</text>
</comment>